<evidence type="ECO:0000259" key="1">
    <source>
        <dbReference type="Pfam" id="PF11706"/>
    </source>
</evidence>
<evidence type="ECO:0000313" key="3">
    <source>
        <dbReference type="Proteomes" id="UP000255467"/>
    </source>
</evidence>
<feature type="domain" description="Zinc finger CGNR" evidence="1">
    <location>
        <begin position="140"/>
        <end position="181"/>
    </location>
</feature>
<name>A0A378Y892_9NOCA</name>
<dbReference type="AlphaFoldDB" id="A0A378Y892"/>
<dbReference type="RefSeq" id="WP_039816848.1">
    <property type="nucleotide sequence ID" value="NZ_UGRY01000002.1"/>
</dbReference>
<sequence length="186" mass="20291">MELEPLIGEPLALDLVNTRPVGGDLLETPEQLGNWLRLEGDRLPETVNAHPGPAELAAVRAVREHTAAVLDALLRERRPPAAALRGLYEAQSAAPAVRRLDWNGATLTAAPRRTGDPTAHLAATLADAAVDLLTDPALTRVKRCAADDCVMLFLPAHPRRQWCSPDRCGNRARVARYYQRHKGDAH</sequence>
<dbReference type="InterPro" id="IPR021005">
    <property type="entry name" value="Znf_CGNR"/>
</dbReference>
<accession>A0A378Y892</accession>
<reference evidence="2 3" key="1">
    <citation type="submission" date="2018-06" db="EMBL/GenBank/DDBJ databases">
        <authorList>
            <consortium name="Pathogen Informatics"/>
            <person name="Doyle S."/>
        </authorList>
    </citation>
    <scope>NUCLEOTIDE SEQUENCE [LARGE SCALE GENOMIC DNA]</scope>
    <source>
        <strain evidence="2 3">NCTC1934</strain>
    </source>
</reference>
<dbReference type="STRING" id="1406858.GCA_000710895_01469"/>
<dbReference type="Pfam" id="PF11706">
    <property type="entry name" value="zf-CGNR"/>
    <property type="match status" value="1"/>
</dbReference>
<protein>
    <submittedName>
        <fullName evidence="2">Conserved protein containing a Zn-ribbon-like motif, possibly RNA-binding</fullName>
    </submittedName>
</protein>
<dbReference type="Pfam" id="PF07336">
    <property type="entry name" value="ABATE"/>
    <property type="match status" value="1"/>
</dbReference>
<evidence type="ECO:0000313" key="2">
    <source>
        <dbReference type="EMBL" id="SUA73068.1"/>
    </source>
</evidence>
<dbReference type="InterPro" id="IPR010852">
    <property type="entry name" value="ABATE"/>
</dbReference>
<keyword evidence="3" id="KW-1185">Reference proteome</keyword>
<dbReference type="Proteomes" id="UP000255467">
    <property type="component" value="Unassembled WGS sequence"/>
</dbReference>
<dbReference type="Gene3D" id="1.10.3300.10">
    <property type="entry name" value="Jann2411-like domain"/>
    <property type="match status" value="1"/>
</dbReference>
<dbReference type="PANTHER" id="PTHR35525">
    <property type="entry name" value="BLL6575 PROTEIN"/>
    <property type="match status" value="1"/>
</dbReference>
<dbReference type="OrthoDB" id="3211108at2"/>
<dbReference type="InterPro" id="IPR023286">
    <property type="entry name" value="ABATE_dom_sf"/>
</dbReference>
<dbReference type="EMBL" id="UGRY01000002">
    <property type="protein sequence ID" value="SUA73068.1"/>
    <property type="molecule type" value="Genomic_DNA"/>
</dbReference>
<gene>
    <name evidence="2" type="ORF">NCTC1934_00502</name>
</gene>
<organism evidence="2 3">
    <name type="scientific">Nocardia otitidiscaviarum</name>
    <dbReference type="NCBI Taxonomy" id="1823"/>
    <lineage>
        <taxon>Bacteria</taxon>
        <taxon>Bacillati</taxon>
        <taxon>Actinomycetota</taxon>
        <taxon>Actinomycetes</taxon>
        <taxon>Mycobacteriales</taxon>
        <taxon>Nocardiaceae</taxon>
        <taxon>Nocardia</taxon>
    </lineage>
</organism>
<proteinExistence type="predicted"/>
<dbReference type="PANTHER" id="PTHR35525:SF3">
    <property type="entry name" value="BLL6575 PROTEIN"/>
    <property type="match status" value="1"/>
</dbReference>
<dbReference type="SUPFAM" id="SSF160904">
    <property type="entry name" value="Jann2411-like"/>
    <property type="match status" value="1"/>
</dbReference>